<protein>
    <submittedName>
        <fullName evidence="1">Uncharacterized protein</fullName>
    </submittedName>
</protein>
<dbReference type="EMBL" id="JAQQWP010000009">
    <property type="protein sequence ID" value="KAK8100437.1"/>
    <property type="molecule type" value="Genomic_DNA"/>
</dbReference>
<evidence type="ECO:0000313" key="2">
    <source>
        <dbReference type="Proteomes" id="UP001392437"/>
    </source>
</evidence>
<reference evidence="1 2" key="1">
    <citation type="submission" date="2023-01" db="EMBL/GenBank/DDBJ databases">
        <title>Analysis of 21 Apiospora genomes using comparative genomics revels a genus with tremendous synthesis potential of carbohydrate active enzymes and secondary metabolites.</title>
        <authorList>
            <person name="Sorensen T."/>
        </authorList>
    </citation>
    <scope>NUCLEOTIDE SEQUENCE [LARGE SCALE GENOMIC DNA]</scope>
    <source>
        <strain evidence="1 2">CBS 117206</strain>
    </source>
</reference>
<sequence length="293" mass="33553">MIRYTAEQLLNVNRSMAFVPTIFYSRPEGNPEFRFGKLSVLNDNIKRVYLVARHIHTEKKPYTDRNSWVILLETVTGKGMSVELCQIDRTGNTIVMVRPRLIQLVDQPGTLQHGQVSGFAYTKYAELTVQFSVANFLNRVEVFGLSRHQLRRNTWHDEEGEVICDFRGHRFWIWSVLRIIEPELPGFMPDYSHSPLVSIKVPGASETKADWVHNGYFLPPKQKRDTTGSSRPVCYHQQPSPAAPVHHHVKIANELADVFPQVQRHLRSASSLSVLTARQSRPLAMENRANGEE</sequence>
<proteinExistence type="predicted"/>
<evidence type="ECO:0000313" key="1">
    <source>
        <dbReference type="EMBL" id="KAK8100437.1"/>
    </source>
</evidence>
<dbReference type="Proteomes" id="UP001392437">
    <property type="component" value="Unassembled WGS sequence"/>
</dbReference>
<accession>A0AAW0QIW5</accession>
<gene>
    <name evidence="1" type="ORF">PG999_010811</name>
</gene>
<organism evidence="1 2">
    <name type="scientific">Apiospora kogelbergensis</name>
    <dbReference type="NCBI Taxonomy" id="1337665"/>
    <lineage>
        <taxon>Eukaryota</taxon>
        <taxon>Fungi</taxon>
        <taxon>Dikarya</taxon>
        <taxon>Ascomycota</taxon>
        <taxon>Pezizomycotina</taxon>
        <taxon>Sordariomycetes</taxon>
        <taxon>Xylariomycetidae</taxon>
        <taxon>Amphisphaeriales</taxon>
        <taxon>Apiosporaceae</taxon>
        <taxon>Apiospora</taxon>
    </lineage>
</organism>
<comment type="caution">
    <text evidence="1">The sequence shown here is derived from an EMBL/GenBank/DDBJ whole genome shotgun (WGS) entry which is preliminary data.</text>
</comment>
<name>A0AAW0QIW5_9PEZI</name>
<dbReference type="AlphaFoldDB" id="A0AAW0QIW5"/>
<keyword evidence="2" id="KW-1185">Reference proteome</keyword>